<feature type="domain" description="Serine aminopeptidase S33" evidence="1">
    <location>
        <begin position="17"/>
        <end position="233"/>
    </location>
</feature>
<reference evidence="2 3" key="1">
    <citation type="submission" date="2024-09" db="EMBL/GenBank/DDBJ databases">
        <authorList>
            <person name="Sun Q."/>
            <person name="Mori K."/>
        </authorList>
    </citation>
    <scope>NUCLEOTIDE SEQUENCE [LARGE SCALE GENOMIC DNA]</scope>
    <source>
        <strain evidence="2 3">CICC 10874</strain>
    </source>
</reference>
<dbReference type="RefSeq" id="WP_376983021.1">
    <property type="nucleotide sequence ID" value="NZ_JBHLSV010000035.1"/>
</dbReference>
<keyword evidence="2" id="KW-0378">Hydrolase</keyword>
<gene>
    <name evidence="2" type="ORF">ACFFF6_18675</name>
</gene>
<evidence type="ECO:0000313" key="3">
    <source>
        <dbReference type="Proteomes" id="UP001589793"/>
    </source>
</evidence>
<dbReference type="EMBL" id="JBHLSV010000035">
    <property type="protein sequence ID" value="MFC0675979.1"/>
    <property type="molecule type" value="Genomic_DNA"/>
</dbReference>
<dbReference type="InterPro" id="IPR012354">
    <property type="entry name" value="Esterase_lipase"/>
</dbReference>
<protein>
    <submittedName>
        <fullName evidence="2">Alpha/beta hydrolase</fullName>
    </submittedName>
</protein>
<dbReference type="PIRSF" id="PIRSF017388">
    <property type="entry name" value="Esterase_lipase"/>
    <property type="match status" value="1"/>
</dbReference>
<name>A0ABV6RG53_9MICO</name>
<dbReference type="Gene3D" id="3.40.50.1820">
    <property type="entry name" value="alpha/beta hydrolase"/>
    <property type="match status" value="1"/>
</dbReference>
<evidence type="ECO:0000259" key="1">
    <source>
        <dbReference type="Pfam" id="PF12146"/>
    </source>
</evidence>
<comment type="caution">
    <text evidence="2">The sequence shown here is derived from an EMBL/GenBank/DDBJ whole genome shotgun (WGS) entry which is preliminary data.</text>
</comment>
<keyword evidence="3" id="KW-1185">Reference proteome</keyword>
<dbReference type="InterPro" id="IPR022742">
    <property type="entry name" value="Hydrolase_4"/>
</dbReference>
<dbReference type="SUPFAM" id="SSF53474">
    <property type="entry name" value="alpha/beta-Hydrolases"/>
    <property type="match status" value="1"/>
</dbReference>
<dbReference type="InterPro" id="IPR051044">
    <property type="entry name" value="MAG_DAG_Lipase"/>
</dbReference>
<dbReference type="PANTHER" id="PTHR11614">
    <property type="entry name" value="PHOSPHOLIPASE-RELATED"/>
    <property type="match status" value="1"/>
</dbReference>
<sequence>MAFSELSVPWHAPGDYNPRGGILLCHGFTGAPQAMRPWGEHHAAAGWEVSLPLLPGHARTWQEMARTTRHDWYDAVRDAALDLLERHERIAVGGLSMGGTLTLALAQDPRIAPRLQGIVLVNPAVSVPRAAQLSPLLWPLLPSTASIASDIRRPGQVEEAYSRTPTRAVAQLRALTAQVRSRLHEVTAPMLLATSPEDHIVPPRDSDLIAARTRGRVERMSLPDSYHVATLDQDAARIFAASLRFLEETAR</sequence>
<organism evidence="2 3">
    <name type="scientific">Brachybacterium hainanense</name>
    <dbReference type="NCBI Taxonomy" id="1541174"/>
    <lineage>
        <taxon>Bacteria</taxon>
        <taxon>Bacillati</taxon>
        <taxon>Actinomycetota</taxon>
        <taxon>Actinomycetes</taxon>
        <taxon>Micrococcales</taxon>
        <taxon>Dermabacteraceae</taxon>
        <taxon>Brachybacterium</taxon>
    </lineage>
</organism>
<dbReference type="Pfam" id="PF12146">
    <property type="entry name" value="Hydrolase_4"/>
    <property type="match status" value="1"/>
</dbReference>
<accession>A0ABV6RG53</accession>
<dbReference type="InterPro" id="IPR029058">
    <property type="entry name" value="AB_hydrolase_fold"/>
</dbReference>
<evidence type="ECO:0000313" key="2">
    <source>
        <dbReference type="EMBL" id="MFC0675979.1"/>
    </source>
</evidence>
<dbReference type="Proteomes" id="UP001589793">
    <property type="component" value="Unassembled WGS sequence"/>
</dbReference>
<dbReference type="GO" id="GO:0016787">
    <property type="term" value="F:hydrolase activity"/>
    <property type="evidence" value="ECO:0007669"/>
    <property type="project" value="UniProtKB-KW"/>
</dbReference>
<proteinExistence type="predicted"/>